<dbReference type="Pfam" id="PF09339">
    <property type="entry name" value="HTH_IclR"/>
    <property type="match status" value="1"/>
</dbReference>
<evidence type="ECO:0000256" key="1">
    <source>
        <dbReference type="ARBA" id="ARBA00023015"/>
    </source>
</evidence>
<keyword evidence="2" id="KW-0238">DNA-binding</keyword>
<dbReference type="PANTHER" id="PTHR30136">
    <property type="entry name" value="HELIX-TURN-HELIX TRANSCRIPTIONAL REGULATOR, ICLR FAMILY"/>
    <property type="match status" value="1"/>
</dbReference>
<evidence type="ECO:0000313" key="6">
    <source>
        <dbReference type="EMBL" id="TNC27000.1"/>
    </source>
</evidence>
<dbReference type="InterPro" id="IPR036388">
    <property type="entry name" value="WH-like_DNA-bd_sf"/>
</dbReference>
<dbReference type="PANTHER" id="PTHR30136:SF24">
    <property type="entry name" value="HTH-TYPE TRANSCRIPTIONAL REPRESSOR ALLR"/>
    <property type="match status" value="1"/>
</dbReference>
<dbReference type="GO" id="GO:0003700">
    <property type="term" value="F:DNA-binding transcription factor activity"/>
    <property type="evidence" value="ECO:0007669"/>
    <property type="project" value="TreeGrafter"/>
</dbReference>
<sequence length="260" mass="27247">MKPRSREEGASMPVSAEGSALRALRVLEAVGAPGGPHKLGRIAREAGVTKPSTHRILQGLVEAGYVLSGGDGTYGLGPRAFALSALFTSGQHDEPVLRRLREQTGQTVHVALRSGSQAIYVQKLDSDRPYRMASRVGGRIPLHCTAIGKAILAHLDPPGRQAVLAETGLPARTARTRTDPDSLEAELAQVRARGYALDDEENEETVRCVAAPLLDGAGGPVGGVSVSSLTFQTSAGELLTCVPHLLEAARLLAPAYAQPG</sequence>
<evidence type="ECO:0000256" key="3">
    <source>
        <dbReference type="ARBA" id="ARBA00023163"/>
    </source>
</evidence>
<keyword evidence="3" id="KW-0804">Transcription</keyword>
<proteinExistence type="predicted"/>
<dbReference type="EMBL" id="VDFW01000007">
    <property type="protein sequence ID" value="TNC27000.1"/>
    <property type="molecule type" value="Genomic_DNA"/>
</dbReference>
<comment type="caution">
    <text evidence="6">The sequence shown here is derived from an EMBL/GenBank/DDBJ whole genome shotgun (WGS) entry which is preliminary data.</text>
</comment>
<evidence type="ECO:0000313" key="7">
    <source>
        <dbReference type="Proteomes" id="UP000305546"/>
    </source>
</evidence>
<keyword evidence="1" id="KW-0805">Transcription regulation</keyword>
<accession>A0A5C4M5I7</accession>
<dbReference type="GO" id="GO:0003677">
    <property type="term" value="F:DNA binding"/>
    <property type="evidence" value="ECO:0007669"/>
    <property type="project" value="UniProtKB-KW"/>
</dbReference>
<dbReference type="PROSITE" id="PS51078">
    <property type="entry name" value="ICLR_ED"/>
    <property type="match status" value="1"/>
</dbReference>
<organism evidence="6 7">
    <name type="scientific">Amycolatopsis alkalitolerans</name>
    <dbReference type="NCBI Taxonomy" id="2547244"/>
    <lineage>
        <taxon>Bacteria</taxon>
        <taxon>Bacillati</taxon>
        <taxon>Actinomycetota</taxon>
        <taxon>Actinomycetes</taxon>
        <taxon>Pseudonocardiales</taxon>
        <taxon>Pseudonocardiaceae</taxon>
        <taxon>Amycolatopsis</taxon>
    </lineage>
</organism>
<dbReference type="Pfam" id="PF01614">
    <property type="entry name" value="IclR_C"/>
    <property type="match status" value="1"/>
</dbReference>
<dbReference type="SUPFAM" id="SSF55781">
    <property type="entry name" value="GAF domain-like"/>
    <property type="match status" value="1"/>
</dbReference>
<dbReference type="Gene3D" id="3.30.450.40">
    <property type="match status" value="1"/>
</dbReference>
<dbReference type="InterPro" id="IPR050707">
    <property type="entry name" value="HTH_MetabolicPath_Reg"/>
</dbReference>
<feature type="domain" description="IclR-ED" evidence="5">
    <location>
        <begin position="72"/>
        <end position="258"/>
    </location>
</feature>
<dbReference type="SMART" id="SM00346">
    <property type="entry name" value="HTH_ICLR"/>
    <property type="match status" value="1"/>
</dbReference>
<dbReference type="InterPro" id="IPR014757">
    <property type="entry name" value="Tscrpt_reg_IclR_C"/>
</dbReference>
<dbReference type="AlphaFoldDB" id="A0A5C4M5I7"/>
<evidence type="ECO:0000259" key="5">
    <source>
        <dbReference type="PROSITE" id="PS51078"/>
    </source>
</evidence>
<reference evidence="6 7" key="1">
    <citation type="submission" date="2019-06" db="EMBL/GenBank/DDBJ databases">
        <title>Amycolatopsis alkalitolerans sp. nov., isolated from Gastrodia elata Blume.</title>
        <authorList>
            <person name="Narsing Rao M.P."/>
            <person name="Li W.J."/>
        </authorList>
    </citation>
    <scope>NUCLEOTIDE SEQUENCE [LARGE SCALE GENOMIC DNA]</scope>
    <source>
        <strain evidence="6 7">SYSUP0005</strain>
    </source>
</reference>
<dbReference type="InterPro" id="IPR036390">
    <property type="entry name" value="WH_DNA-bd_sf"/>
</dbReference>
<keyword evidence="7" id="KW-1185">Reference proteome</keyword>
<dbReference type="SUPFAM" id="SSF46785">
    <property type="entry name" value="Winged helix' DNA-binding domain"/>
    <property type="match status" value="1"/>
</dbReference>
<evidence type="ECO:0000256" key="2">
    <source>
        <dbReference type="ARBA" id="ARBA00023125"/>
    </source>
</evidence>
<dbReference type="InterPro" id="IPR005471">
    <property type="entry name" value="Tscrpt_reg_IclR_N"/>
</dbReference>
<dbReference type="Gene3D" id="1.10.10.10">
    <property type="entry name" value="Winged helix-like DNA-binding domain superfamily/Winged helix DNA-binding domain"/>
    <property type="match status" value="1"/>
</dbReference>
<name>A0A5C4M5I7_9PSEU</name>
<dbReference type="Proteomes" id="UP000305546">
    <property type="component" value="Unassembled WGS sequence"/>
</dbReference>
<gene>
    <name evidence="6" type="ORF">FG385_11275</name>
</gene>
<dbReference type="InterPro" id="IPR029016">
    <property type="entry name" value="GAF-like_dom_sf"/>
</dbReference>
<dbReference type="PROSITE" id="PS51077">
    <property type="entry name" value="HTH_ICLR"/>
    <property type="match status" value="1"/>
</dbReference>
<protein>
    <submittedName>
        <fullName evidence="6">IclR family transcriptional regulator</fullName>
    </submittedName>
</protein>
<feature type="domain" description="HTH iclR-type" evidence="4">
    <location>
        <begin position="17"/>
        <end position="78"/>
    </location>
</feature>
<evidence type="ECO:0000259" key="4">
    <source>
        <dbReference type="PROSITE" id="PS51077"/>
    </source>
</evidence>
<dbReference type="GO" id="GO:0045892">
    <property type="term" value="P:negative regulation of DNA-templated transcription"/>
    <property type="evidence" value="ECO:0007669"/>
    <property type="project" value="TreeGrafter"/>
</dbReference>